<feature type="domain" description="Replication protein A C-terminal" evidence="6">
    <location>
        <begin position="153"/>
        <end position="237"/>
    </location>
</feature>
<evidence type="ECO:0000256" key="4">
    <source>
        <dbReference type="ARBA" id="ARBA00023242"/>
    </source>
</evidence>
<evidence type="ECO:0000256" key="1">
    <source>
        <dbReference type="ARBA" id="ARBA00004123"/>
    </source>
</evidence>
<feature type="region of interest" description="Disordered" evidence="5">
    <location>
        <begin position="139"/>
        <end position="172"/>
    </location>
</feature>
<dbReference type="InterPro" id="IPR036388">
    <property type="entry name" value="WH-like_DNA-bd_sf"/>
</dbReference>
<dbReference type="GO" id="GO:0005662">
    <property type="term" value="C:DNA replication factor A complex"/>
    <property type="evidence" value="ECO:0007669"/>
    <property type="project" value="TreeGrafter"/>
</dbReference>
<feature type="compositionally biased region" description="Low complexity" evidence="5">
    <location>
        <begin position="158"/>
        <end position="169"/>
    </location>
</feature>
<dbReference type="GO" id="GO:0035861">
    <property type="term" value="C:site of double-strand break"/>
    <property type="evidence" value="ECO:0007669"/>
    <property type="project" value="TreeGrafter"/>
</dbReference>
<name>A0A6B2LDB7_9EUKA</name>
<dbReference type="GO" id="GO:0000724">
    <property type="term" value="P:double-strand break repair via homologous recombination"/>
    <property type="evidence" value="ECO:0007669"/>
    <property type="project" value="TreeGrafter"/>
</dbReference>
<evidence type="ECO:0000313" key="7">
    <source>
        <dbReference type="EMBL" id="NDV34994.1"/>
    </source>
</evidence>
<sequence>MSATQVQGEDEFIINNEPVTQVSVVGLILDDSAQATYLNFTIDDGTGQIDVRIWIDNEESNPYIEHHKQEWVAGVYVRVVGTIRAFSTKRNIIGHRLIAIEDFNEITFHSLEVLHTHLVQTRENPTVAASSPVKLAISRQTNKPLPTKQPPPQKPQQKHQQIQQQQQQQSFIEESDEAFNPTQQAIIRLLKNSKSPNGVHIDVIVEKLSTVAKKPQILREVEFLNGEGHLFTTTDDKHFSYIGDPQ</sequence>
<dbReference type="SUPFAM" id="SSF46785">
    <property type="entry name" value="Winged helix' DNA-binding domain"/>
    <property type="match status" value="1"/>
</dbReference>
<evidence type="ECO:0000256" key="3">
    <source>
        <dbReference type="ARBA" id="ARBA00023125"/>
    </source>
</evidence>
<dbReference type="PANTHER" id="PTHR13989:SF16">
    <property type="entry name" value="REPLICATION PROTEIN A2"/>
    <property type="match status" value="1"/>
</dbReference>
<dbReference type="PANTHER" id="PTHR13989">
    <property type="entry name" value="REPLICATION PROTEIN A-RELATED"/>
    <property type="match status" value="1"/>
</dbReference>
<dbReference type="Pfam" id="PF08784">
    <property type="entry name" value="RPA_C"/>
    <property type="match status" value="1"/>
</dbReference>
<dbReference type="CDD" id="cd04478">
    <property type="entry name" value="RPA2_DBD_D"/>
    <property type="match status" value="1"/>
</dbReference>
<proteinExistence type="inferred from homology"/>
<organism evidence="7">
    <name type="scientific">Arcella intermedia</name>
    <dbReference type="NCBI Taxonomy" id="1963864"/>
    <lineage>
        <taxon>Eukaryota</taxon>
        <taxon>Amoebozoa</taxon>
        <taxon>Tubulinea</taxon>
        <taxon>Elardia</taxon>
        <taxon>Arcellinida</taxon>
        <taxon>Sphaerothecina</taxon>
        <taxon>Arcellidae</taxon>
        <taxon>Arcella</taxon>
    </lineage>
</organism>
<keyword evidence="4" id="KW-0539">Nucleus</keyword>
<dbReference type="EMBL" id="GIBP01006025">
    <property type="protein sequence ID" value="NDV34994.1"/>
    <property type="molecule type" value="Transcribed_RNA"/>
</dbReference>
<dbReference type="InterPro" id="IPR012340">
    <property type="entry name" value="NA-bd_OB-fold"/>
</dbReference>
<dbReference type="GO" id="GO:0006289">
    <property type="term" value="P:nucleotide-excision repair"/>
    <property type="evidence" value="ECO:0007669"/>
    <property type="project" value="TreeGrafter"/>
</dbReference>
<evidence type="ECO:0000259" key="6">
    <source>
        <dbReference type="Pfam" id="PF08784"/>
    </source>
</evidence>
<evidence type="ECO:0000256" key="5">
    <source>
        <dbReference type="SAM" id="MobiDB-lite"/>
    </source>
</evidence>
<dbReference type="Gene3D" id="1.10.10.10">
    <property type="entry name" value="Winged helix-like DNA-binding domain superfamily/Winged helix DNA-binding domain"/>
    <property type="match status" value="1"/>
</dbReference>
<dbReference type="SUPFAM" id="SSF50249">
    <property type="entry name" value="Nucleic acid-binding proteins"/>
    <property type="match status" value="1"/>
</dbReference>
<accession>A0A6B2LDB7</accession>
<evidence type="ECO:0000256" key="2">
    <source>
        <dbReference type="ARBA" id="ARBA00007815"/>
    </source>
</evidence>
<comment type="similarity">
    <text evidence="2">Belongs to the replication factor A protein 2 family.</text>
</comment>
<dbReference type="InterPro" id="IPR040260">
    <property type="entry name" value="RFA2-like"/>
</dbReference>
<keyword evidence="3" id="KW-0238">DNA-binding</keyword>
<dbReference type="AlphaFoldDB" id="A0A6B2LDB7"/>
<protein>
    <recommendedName>
        <fullName evidence="6">Replication protein A C-terminal domain-containing protein</fullName>
    </recommendedName>
</protein>
<dbReference type="GO" id="GO:0006260">
    <property type="term" value="P:DNA replication"/>
    <property type="evidence" value="ECO:0007669"/>
    <property type="project" value="TreeGrafter"/>
</dbReference>
<reference evidence="7" key="1">
    <citation type="journal article" date="2020" name="J. Eukaryot. Microbiol.">
        <title>De novo Sequencing, Assembly and Annotation of the Transcriptome for the Free-Living Testate Amoeba Arcella intermedia.</title>
        <authorList>
            <person name="Ribeiro G.M."/>
            <person name="Porfirio-Sousa A.L."/>
            <person name="Maurer-Alcala X.X."/>
            <person name="Katz L.A."/>
            <person name="Lahr D.J.G."/>
        </authorList>
    </citation>
    <scope>NUCLEOTIDE SEQUENCE</scope>
</reference>
<dbReference type="GO" id="GO:0003697">
    <property type="term" value="F:single-stranded DNA binding"/>
    <property type="evidence" value="ECO:0007669"/>
    <property type="project" value="TreeGrafter"/>
</dbReference>
<dbReference type="Gene3D" id="2.40.50.140">
    <property type="entry name" value="Nucleic acid-binding proteins"/>
    <property type="match status" value="1"/>
</dbReference>
<dbReference type="InterPro" id="IPR014892">
    <property type="entry name" value="RPA_C"/>
</dbReference>
<dbReference type="InterPro" id="IPR036390">
    <property type="entry name" value="WH_DNA-bd_sf"/>
</dbReference>
<comment type="subcellular location">
    <subcellularLocation>
        <location evidence="1">Nucleus</location>
    </subcellularLocation>
</comment>
<dbReference type="GO" id="GO:0000781">
    <property type="term" value="C:chromosome, telomeric region"/>
    <property type="evidence" value="ECO:0007669"/>
    <property type="project" value="TreeGrafter"/>
</dbReference>